<reference evidence="2" key="3">
    <citation type="submission" date="2019-06" db="EMBL/GenBank/DDBJ databases">
        <authorList>
            <person name="Poynton C."/>
            <person name="Hasenbein S."/>
            <person name="Benoit J.B."/>
            <person name="Sepulveda M.S."/>
            <person name="Poelchau M.F."/>
            <person name="Murali S.C."/>
            <person name="Chen S."/>
            <person name="Glastad K.M."/>
            <person name="Werren J.H."/>
            <person name="Vineis J.H."/>
            <person name="Bowen J.L."/>
            <person name="Friedrich M."/>
            <person name="Jones J."/>
            <person name="Robertson H.M."/>
            <person name="Feyereisen R."/>
            <person name="Mechler-Hickson A."/>
            <person name="Mathers N."/>
            <person name="Lee C.E."/>
            <person name="Colbourne J.K."/>
            <person name="Biales A."/>
            <person name="Johnston J.S."/>
            <person name="Wellborn G.A."/>
            <person name="Rosendale A.J."/>
            <person name="Cridge A.G."/>
            <person name="Munoz-Torres M.C."/>
            <person name="Bain P.A."/>
            <person name="Manny A.R."/>
            <person name="Major K.M."/>
            <person name="Lambert F.N."/>
            <person name="Vulpe C.D."/>
            <person name="Tuck P."/>
            <person name="Blalock B.J."/>
            <person name="Lin Y.-Y."/>
            <person name="Smith M.E."/>
            <person name="Ochoa-Acuna H."/>
            <person name="Chen M.-J.M."/>
            <person name="Childers C.P."/>
            <person name="Qu J."/>
            <person name="Dugan S."/>
            <person name="Lee S.L."/>
            <person name="Chao H."/>
            <person name="Dinh H."/>
            <person name="Han Y."/>
            <person name="Doddapaneni H."/>
            <person name="Worley K.C."/>
            <person name="Muzny D.M."/>
            <person name="Gibbs R.A."/>
            <person name="Richards S."/>
        </authorList>
    </citation>
    <scope>NUCLEOTIDE SEQUENCE</scope>
    <source>
        <strain evidence="2">HAZT.00-mixed</strain>
        <tissue evidence="2">Whole organism</tissue>
    </source>
</reference>
<organism evidence="2">
    <name type="scientific">Hyalella azteca</name>
    <name type="common">Amphipod</name>
    <dbReference type="NCBI Taxonomy" id="294128"/>
    <lineage>
        <taxon>Eukaryota</taxon>
        <taxon>Metazoa</taxon>
        <taxon>Ecdysozoa</taxon>
        <taxon>Arthropoda</taxon>
        <taxon>Crustacea</taxon>
        <taxon>Multicrustacea</taxon>
        <taxon>Malacostraca</taxon>
        <taxon>Eumalacostraca</taxon>
        <taxon>Peracarida</taxon>
        <taxon>Amphipoda</taxon>
        <taxon>Senticaudata</taxon>
        <taxon>Talitrida</taxon>
        <taxon>Talitroidea</taxon>
        <taxon>Hyalellidae</taxon>
        <taxon>Hyalella</taxon>
    </lineage>
</organism>
<proteinExistence type="predicted"/>
<reference evidence="2" key="1">
    <citation type="submission" date="2014-08" db="EMBL/GenBank/DDBJ databases">
        <authorList>
            <person name="Murali S."/>
            <person name="Richards S."/>
            <person name="Bandaranaike D."/>
            <person name="Bellair M."/>
            <person name="Blankenburg K."/>
            <person name="Chao H."/>
            <person name="Dinh H."/>
            <person name="Doddapaneni H."/>
            <person name="Dugan-Rocha S."/>
            <person name="Elkadiri S."/>
            <person name="Gnanaolivu R."/>
            <person name="Hughes D."/>
            <person name="Lee S."/>
            <person name="Li M."/>
            <person name="Ming W."/>
            <person name="Munidasa M."/>
            <person name="Muniz J."/>
            <person name="Nguyen L."/>
            <person name="Osuji N."/>
            <person name="Pu L.-L."/>
            <person name="Puazo M."/>
            <person name="Skinner E."/>
            <person name="Qu C."/>
            <person name="Quiroz J."/>
            <person name="Raj R."/>
            <person name="Weissenberger G."/>
            <person name="Xin Y."/>
            <person name="Zou X."/>
            <person name="Han Y."/>
            <person name="Worley K."/>
            <person name="Muzny D."/>
            <person name="Gibbs R."/>
        </authorList>
    </citation>
    <scope>NUCLEOTIDE SEQUENCE</scope>
    <source>
        <strain evidence="2">HAZT.00-mixed</strain>
        <tissue evidence="2">Whole organism</tissue>
    </source>
</reference>
<sequence length="291" mass="32688">MVAESTYLNTCACAPMPFMGEDGLLDIYVSFDGSWMTRGHKSHIGIGCVVECNTGFVIDMEVLSNFCHLCSAKKATLSSDEFALWMRTHTRCKKNFEGKAGAMEKEATVKIWNRSTQLGLLYVTFLGDGDSAAYKAVTEMNDGAGPYDVPVQKEECINHVSKRLGTRLRVLKAKIKVVTTTKAGKQVMRSKYAGKEMLTDAVIDALTLRFGQNIRKHDFTADVATVRTSIMSIYSHSISTDANPKHFSCPRGADSWCWVRTERKRWDRSQPLNPPRTYGWRIYRKHCCPTS</sequence>
<dbReference type="EMBL" id="JQDR03007207">
    <property type="protein sequence ID" value="KAA0198962.1"/>
    <property type="molecule type" value="Genomic_DNA"/>
</dbReference>
<dbReference type="AlphaFoldDB" id="A0A6A0H3W4"/>
<reference evidence="2" key="2">
    <citation type="journal article" date="2018" name="Environ. Sci. Technol.">
        <title>The Toxicogenome of Hyalella azteca: A Model for Sediment Ecotoxicology and Evolutionary Toxicology.</title>
        <authorList>
            <person name="Poynton H.C."/>
            <person name="Hasenbein S."/>
            <person name="Benoit J.B."/>
            <person name="Sepulveda M.S."/>
            <person name="Poelchau M.F."/>
            <person name="Hughes D.S.T."/>
            <person name="Murali S.C."/>
            <person name="Chen S."/>
            <person name="Glastad K.M."/>
            <person name="Goodisman M.A.D."/>
            <person name="Werren J.H."/>
            <person name="Vineis J.H."/>
            <person name="Bowen J.L."/>
            <person name="Friedrich M."/>
            <person name="Jones J."/>
            <person name="Robertson H.M."/>
            <person name="Feyereisen R."/>
            <person name="Mechler-Hickson A."/>
            <person name="Mathers N."/>
            <person name="Lee C.E."/>
            <person name="Colbourne J.K."/>
            <person name="Biales A."/>
            <person name="Johnston J.S."/>
            <person name="Wellborn G.A."/>
            <person name="Rosendale A.J."/>
            <person name="Cridge A.G."/>
            <person name="Munoz-Torres M.C."/>
            <person name="Bain P.A."/>
            <person name="Manny A.R."/>
            <person name="Major K.M."/>
            <person name="Lambert F.N."/>
            <person name="Vulpe C.D."/>
            <person name="Tuck P."/>
            <person name="Blalock B.J."/>
            <person name="Lin Y.Y."/>
            <person name="Smith M.E."/>
            <person name="Ochoa-Acuna H."/>
            <person name="Chen M.M."/>
            <person name="Childers C.P."/>
            <person name="Qu J."/>
            <person name="Dugan S."/>
            <person name="Lee S.L."/>
            <person name="Chao H."/>
            <person name="Dinh H."/>
            <person name="Han Y."/>
            <person name="Doddapaneni H."/>
            <person name="Worley K.C."/>
            <person name="Muzny D.M."/>
            <person name="Gibbs R.A."/>
            <person name="Richards S."/>
        </authorList>
    </citation>
    <scope>NUCLEOTIDE SEQUENCE</scope>
    <source>
        <strain evidence="2">HAZT.00-mixed</strain>
        <tissue evidence="2">Whole organism</tissue>
    </source>
</reference>
<dbReference type="Proteomes" id="UP000711488">
    <property type="component" value="Unassembled WGS sequence"/>
</dbReference>
<feature type="domain" description="Mutator-like transposase" evidence="1">
    <location>
        <begin position="20"/>
        <end position="257"/>
    </location>
</feature>
<evidence type="ECO:0000259" key="1">
    <source>
        <dbReference type="Pfam" id="PF20700"/>
    </source>
</evidence>
<evidence type="ECO:0000313" key="2">
    <source>
        <dbReference type="EMBL" id="KAA0198962.1"/>
    </source>
</evidence>
<accession>A0A6A0H3W4</accession>
<comment type="caution">
    <text evidence="2">The sequence shown here is derived from an EMBL/GenBank/DDBJ whole genome shotgun (WGS) entry which is preliminary data.</text>
</comment>
<protein>
    <recommendedName>
        <fullName evidence="1">Mutator-like transposase domain-containing protein</fullName>
    </recommendedName>
</protein>
<dbReference type="InterPro" id="IPR049012">
    <property type="entry name" value="Mutator_transp_dom"/>
</dbReference>
<dbReference type="Pfam" id="PF20700">
    <property type="entry name" value="Mutator"/>
    <property type="match status" value="1"/>
</dbReference>
<name>A0A6A0H3W4_HYAAZ</name>
<gene>
    <name evidence="2" type="ORF">HAZT_HAZT010739</name>
</gene>